<evidence type="ECO:0000313" key="2">
    <source>
        <dbReference type="EMBL" id="KAI7804211.1"/>
    </source>
</evidence>
<keyword evidence="3" id="KW-1185">Reference proteome</keyword>
<protein>
    <submittedName>
        <fullName evidence="2">Coiled-coil domain-containing protein 106-like</fullName>
    </submittedName>
</protein>
<proteinExistence type="predicted"/>
<feature type="region of interest" description="Disordered" evidence="1">
    <location>
        <begin position="1"/>
        <end position="29"/>
    </location>
</feature>
<comment type="caution">
    <text evidence="2">The sequence shown here is derived from an EMBL/GenBank/DDBJ whole genome shotgun (WGS) entry which is preliminary data.</text>
</comment>
<organism evidence="2 3">
    <name type="scientific">Triplophysa rosa</name>
    <name type="common">Cave loach</name>
    <dbReference type="NCBI Taxonomy" id="992332"/>
    <lineage>
        <taxon>Eukaryota</taxon>
        <taxon>Metazoa</taxon>
        <taxon>Chordata</taxon>
        <taxon>Craniata</taxon>
        <taxon>Vertebrata</taxon>
        <taxon>Euteleostomi</taxon>
        <taxon>Actinopterygii</taxon>
        <taxon>Neopterygii</taxon>
        <taxon>Teleostei</taxon>
        <taxon>Ostariophysi</taxon>
        <taxon>Cypriniformes</taxon>
        <taxon>Nemacheilidae</taxon>
        <taxon>Triplophysa</taxon>
    </lineage>
</organism>
<dbReference type="PANTHER" id="PTHR16477:SF5">
    <property type="entry name" value="COILED-COIL DOMAIN-CONTAINING PROTEIN 106-RELATED"/>
    <property type="match status" value="1"/>
</dbReference>
<reference evidence="2" key="1">
    <citation type="submission" date="2021-02" db="EMBL/GenBank/DDBJ databases">
        <title>Comparative genomics reveals that relaxation of natural selection precedes convergent phenotypic evolution of cavefish.</title>
        <authorList>
            <person name="Peng Z."/>
        </authorList>
    </citation>
    <scope>NUCLEOTIDE SEQUENCE</scope>
    <source>
        <tissue evidence="2">Muscle</tissue>
    </source>
</reference>
<name>A0A9W7WLN6_TRIRA</name>
<dbReference type="EMBL" id="JAFHDT010000010">
    <property type="protein sequence ID" value="KAI7804211.1"/>
    <property type="molecule type" value="Genomic_DNA"/>
</dbReference>
<sequence length="149" mass="16429">MTSKRTKKGAAVSQNADSSVELPNKSTVRKHMRQTLVPKSDHARVRVKNIKGIVARYKLALEAFKKGSSMKAAFESLGLDRATIARTAVVAELKLAAPEAFDTIAPWNERVEKLSTFIVRCRAAISSDIKEKISKMKIDGELLPMANTF</sequence>
<dbReference type="Proteomes" id="UP001059041">
    <property type="component" value="Linkage Group LG10"/>
</dbReference>
<evidence type="ECO:0000256" key="1">
    <source>
        <dbReference type="SAM" id="MobiDB-lite"/>
    </source>
</evidence>
<dbReference type="PANTHER" id="PTHR16477">
    <property type="entry name" value="COILED-COIL DOMAIN-CONTAINING PROTEIN 106"/>
    <property type="match status" value="1"/>
</dbReference>
<dbReference type="Pfam" id="PF15794">
    <property type="entry name" value="CCDC106"/>
    <property type="match status" value="1"/>
</dbReference>
<gene>
    <name evidence="2" type="ORF">IRJ41_001756</name>
</gene>
<dbReference type="InterPro" id="IPR031591">
    <property type="entry name" value="CCDC106"/>
</dbReference>
<accession>A0A9W7WLN6</accession>
<dbReference type="AlphaFoldDB" id="A0A9W7WLN6"/>
<evidence type="ECO:0000313" key="3">
    <source>
        <dbReference type="Proteomes" id="UP001059041"/>
    </source>
</evidence>
<dbReference type="GO" id="GO:0005654">
    <property type="term" value="C:nucleoplasm"/>
    <property type="evidence" value="ECO:0007669"/>
    <property type="project" value="TreeGrafter"/>
</dbReference>